<accession>A0AAQ3UDW4</accession>
<proteinExistence type="predicted"/>
<dbReference type="Proteomes" id="UP001341281">
    <property type="component" value="Chromosome 08"/>
</dbReference>
<dbReference type="EMBL" id="CP144752">
    <property type="protein sequence ID" value="WVZ89719.1"/>
    <property type="molecule type" value="Genomic_DNA"/>
</dbReference>
<evidence type="ECO:0000313" key="3">
    <source>
        <dbReference type="Proteomes" id="UP001341281"/>
    </source>
</evidence>
<feature type="compositionally biased region" description="Acidic residues" evidence="1">
    <location>
        <begin position="124"/>
        <end position="135"/>
    </location>
</feature>
<feature type="region of interest" description="Disordered" evidence="1">
    <location>
        <begin position="105"/>
        <end position="135"/>
    </location>
</feature>
<gene>
    <name evidence="2" type="ORF">U9M48_036085</name>
</gene>
<evidence type="ECO:0000313" key="2">
    <source>
        <dbReference type="EMBL" id="WVZ89719.1"/>
    </source>
</evidence>
<evidence type="ECO:0000256" key="1">
    <source>
        <dbReference type="SAM" id="MobiDB-lite"/>
    </source>
</evidence>
<sequence>MADWIEILIEERHLGGMVDLLKEVLLHLGVRPKKLRYCEMGREEWDPVRVYLEIGEEPRAGVDLHFRTVRCAEATPSVYQAIQKVTMTALKQIGRDYRAHLENSPYRFLPQNPPTTPSSQAMQEMEEAPEHEEDSCLDVTARYLLE</sequence>
<organism evidence="2 3">
    <name type="scientific">Paspalum notatum var. saurae</name>
    <dbReference type="NCBI Taxonomy" id="547442"/>
    <lineage>
        <taxon>Eukaryota</taxon>
        <taxon>Viridiplantae</taxon>
        <taxon>Streptophyta</taxon>
        <taxon>Embryophyta</taxon>
        <taxon>Tracheophyta</taxon>
        <taxon>Spermatophyta</taxon>
        <taxon>Magnoliopsida</taxon>
        <taxon>Liliopsida</taxon>
        <taxon>Poales</taxon>
        <taxon>Poaceae</taxon>
        <taxon>PACMAD clade</taxon>
        <taxon>Panicoideae</taxon>
        <taxon>Andropogonodae</taxon>
        <taxon>Paspaleae</taxon>
        <taxon>Paspalinae</taxon>
        <taxon>Paspalum</taxon>
    </lineage>
</organism>
<protein>
    <submittedName>
        <fullName evidence="2">Uncharacterized protein</fullName>
    </submittedName>
</protein>
<reference evidence="2 3" key="1">
    <citation type="submission" date="2024-02" db="EMBL/GenBank/DDBJ databases">
        <title>High-quality chromosome-scale genome assembly of Pensacola bahiagrass (Paspalum notatum Flugge var. saurae).</title>
        <authorList>
            <person name="Vega J.M."/>
            <person name="Podio M."/>
            <person name="Orjuela J."/>
            <person name="Siena L.A."/>
            <person name="Pessino S.C."/>
            <person name="Combes M.C."/>
            <person name="Mariac C."/>
            <person name="Albertini E."/>
            <person name="Pupilli F."/>
            <person name="Ortiz J.P.A."/>
            <person name="Leblanc O."/>
        </authorList>
    </citation>
    <scope>NUCLEOTIDE SEQUENCE [LARGE SCALE GENOMIC DNA]</scope>
    <source>
        <strain evidence="2">R1</strain>
        <tissue evidence="2">Leaf</tissue>
    </source>
</reference>
<dbReference type="AlphaFoldDB" id="A0AAQ3UDW4"/>
<keyword evidence="3" id="KW-1185">Reference proteome</keyword>
<name>A0AAQ3UDW4_PASNO</name>